<dbReference type="GO" id="GO:0061665">
    <property type="term" value="F:SUMO ligase activity"/>
    <property type="evidence" value="ECO:0007669"/>
    <property type="project" value="TreeGrafter"/>
</dbReference>
<evidence type="ECO:0000256" key="8">
    <source>
        <dbReference type="ARBA" id="ARBA00022833"/>
    </source>
</evidence>
<dbReference type="InterPro" id="IPR013083">
    <property type="entry name" value="Znf_RING/FYVE/PHD"/>
</dbReference>
<dbReference type="GO" id="GO:0005634">
    <property type="term" value="C:nucleus"/>
    <property type="evidence" value="ECO:0007669"/>
    <property type="project" value="UniProtKB-SubCell"/>
</dbReference>
<feature type="compositionally biased region" description="Polar residues" evidence="11">
    <location>
        <begin position="118"/>
        <end position="129"/>
    </location>
</feature>
<feature type="domain" description="SAP" evidence="12">
    <location>
        <begin position="9"/>
        <end position="43"/>
    </location>
</feature>
<feature type="region of interest" description="Disordered" evidence="11">
    <location>
        <begin position="537"/>
        <end position="573"/>
    </location>
</feature>
<feature type="region of interest" description="Disordered" evidence="11">
    <location>
        <begin position="117"/>
        <end position="145"/>
    </location>
</feature>
<evidence type="ECO:0000256" key="5">
    <source>
        <dbReference type="ARBA" id="ARBA00022723"/>
    </source>
</evidence>
<feature type="domain" description="SP-RING-type" evidence="13">
    <location>
        <begin position="385"/>
        <end position="466"/>
    </location>
</feature>
<accession>A0AAW1Q8M6</accession>
<dbReference type="InterPro" id="IPR036361">
    <property type="entry name" value="SAP_dom_sf"/>
</dbReference>
<dbReference type="PROSITE" id="PS50800">
    <property type="entry name" value="SAP"/>
    <property type="match status" value="1"/>
</dbReference>
<comment type="pathway">
    <text evidence="2">Protein modification; protein sumoylation.</text>
</comment>
<dbReference type="GO" id="GO:0016925">
    <property type="term" value="P:protein sumoylation"/>
    <property type="evidence" value="ECO:0007669"/>
    <property type="project" value="TreeGrafter"/>
</dbReference>
<dbReference type="Gene3D" id="3.30.40.10">
    <property type="entry name" value="Zinc/RING finger domain, C3HC4 (zinc finger)"/>
    <property type="match status" value="2"/>
</dbReference>
<keyword evidence="4" id="KW-0808">Transferase</keyword>
<dbReference type="GO" id="GO:0008270">
    <property type="term" value="F:zinc ion binding"/>
    <property type="evidence" value="ECO:0007669"/>
    <property type="project" value="UniProtKB-KW"/>
</dbReference>
<dbReference type="Pfam" id="PF02037">
    <property type="entry name" value="SAP"/>
    <property type="match status" value="1"/>
</dbReference>
<dbReference type="PROSITE" id="PS01359">
    <property type="entry name" value="ZF_PHD_1"/>
    <property type="match status" value="1"/>
</dbReference>
<evidence type="ECO:0000256" key="10">
    <source>
        <dbReference type="PROSITE-ProRule" id="PRU00452"/>
    </source>
</evidence>
<dbReference type="PANTHER" id="PTHR10782">
    <property type="entry name" value="ZINC FINGER MIZ DOMAIN-CONTAINING PROTEIN"/>
    <property type="match status" value="1"/>
</dbReference>
<comment type="similarity">
    <text evidence="3">Belongs to the PIAS family.</text>
</comment>
<dbReference type="SUPFAM" id="SSF57903">
    <property type="entry name" value="FYVE/PHD zinc finger"/>
    <property type="match status" value="1"/>
</dbReference>
<dbReference type="Pfam" id="PF20826">
    <property type="entry name" value="PHD_5"/>
    <property type="match status" value="1"/>
</dbReference>
<protein>
    <submittedName>
        <fullName evidence="14">Uncharacterized protein</fullName>
    </submittedName>
</protein>
<sequence>MNATLRSYVRSFRIKELMQCLEALGLSKKGKKAELQARLLAYFDGAESGGLVREQWKLDAAAKVITAMHYQMLGVQPPPAASPQADDTRQDAGDGQGPAKRMRVEGASPAYPHVQREQIPTGSSSSPGLQNGHVPMQPLRNGLSPQYTKLNNRRIRCNCGVHVDRGSMLQCKTCSVWQHAPCAVQPGAVAPDPFMCDMCRLARVDPYWTQSEELVATTRLRPQVGRGMTAAAANGTQLQVLERGFNLSAAQYNQVRGAPGHYQIQVACMLMDDVVPNRYHWPCNADLRINNMQYRPYGRHANTKLGPNGRDEPASIAVMCYAGRNRITLTCLDSRPFYMVVRIVRKLSMEEVKAMMHAPETMEQAVARVKSQVRGGKAAADGNDSDDDLITLSTIVSLKCPLSGSRIETPGRFHGVAGLGTFDLDTFLCMAERSRKWQCPHSLRNLSVHELQTDVYVARLLTCLQASPDILEVELDPEGRWRPAGSTGDWHDIMADPATLVALIVKVKPEPEAVMAGDDSDEEEELSAAEELRRAASAYAAASKPRQPPKPPSPEVIDLISDSSDDEQQSPPPARRTLLTAVQANPSLLRPSQAAVQQNRSNGGAGPSVGVPAFGAAPAQFGVPAGLPNGLQTSAPWGGWGSMPSASTWGGVPGGAQAFGGGISSRRTAGVCERPFGQPRRYGWLVERQLVGAAESPFESQQPDTGSGREC</sequence>
<feature type="region of interest" description="Disordered" evidence="11">
    <location>
        <begin position="75"/>
        <end position="102"/>
    </location>
</feature>
<comment type="subcellular location">
    <subcellularLocation>
        <location evidence="1">Nucleus</location>
    </subcellularLocation>
</comment>
<evidence type="ECO:0000259" key="12">
    <source>
        <dbReference type="PROSITE" id="PS50800"/>
    </source>
</evidence>
<keyword evidence="9" id="KW-0539">Nucleus</keyword>
<proteinExistence type="inferred from homology"/>
<keyword evidence="6 10" id="KW-0863">Zinc-finger</keyword>
<dbReference type="Proteomes" id="UP001489004">
    <property type="component" value="Unassembled WGS sequence"/>
</dbReference>
<dbReference type="InterPro" id="IPR011011">
    <property type="entry name" value="Znf_FYVE_PHD"/>
</dbReference>
<evidence type="ECO:0000256" key="9">
    <source>
        <dbReference type="ARBA" id="ARBA00023242"/>
    </source>
</evidence>
<dbReference type="PROSITE" id="PS51044">
    <property type="entry name" value="ZF_SP_RING"/>
    <property type="match status" value="1"/>
</dbReference>
<evidence type="ECO:0000256" key="1">
    <source>
        <dbReference type="ARBA" id="ARBA00004123"/>
    </source>
</evidence>
<dbReference type="Gene3D" id="1.10.720.30">
    <property type="entry name" value="SAP domain"/>
    <property type="match status" value="1"/>
</dbReference>
<evidence type="ECO:0000256" key="11">
    <source>
        <dbReference type="SAM" id="MobiDB-lite"/>
    </source>
</evidence>
<dbReference type="InterPro" id="IPR003034">
    <property type="entry name" value="SAP_dom"/>
</dbReference>
<keyword evidence="15" id="KW-1185">Reference proteome</keyword>
<dbReference type="InterPro" id="IPR004181">
    <property type="entry name" value="Znf_MIZ"/>
</dbReference>
<dbReference type="SMART" id="SM00513">
    <property type="entry name" value="SAP"/>
    <property type="match status" value="1"/>
</dbReference>
<name>A0AAW1Q8M6_9CHLO</name>
<dbReference type="Pfam" id="PF02891">
    <property type="entry name" value="zf-MIZ"/>
    <property type="match status" value="1"/>
</dbReference>
<dbReference type="InterPro" id="IPR001965">
    <property type="entry name" value="Znf_PHD"/>
</dbReference>
<organism evidence="14 15">
    <name type="scientific">[Myrmecia] bisecta</name>
    <dbReference type="NCBI Taxonomy" id="41462"/>
    <lineage>
        <taxon>Eukaryota</taxon>
        <taxon>Viridiplantae</taxon>
        <taxon>Chlorophyta</taxon>
        <taxon>core chlorophytes</taxon>
        <taxon>Trebouxiophyceae</taxon>
        <taxon>Trebouxiales</taxon>
        <taxon>Trebouxiaceae</taxon>
        <taxon>Myrmecia</taxon>
    </lineage>
</organism>
<dbReference type="EMBL" id="JALJOR010000005">
    <property type="protein sequence ID" value="KAK9817205.1"/>
    <property type="molecule type" value="Genomic_DNA"/>
</dbReference>
<evidence type="ECO:0000313" key="15">
    <source>
        <dbReference type="Proteomes" id="UP001489004"/>
    </source>
</evidence>
<comment type="caution">
    <text evidence="14">The sequence shown here is derived from an EMBL/GenBank/DDBJ whole genome shotgun (WGS) entry which is preliminary data.</text>
</comment>
<evidence type="ECO:0000256" key="6">
    <source>
        <dbReference type="ARBA" id="ARBA00022771"/>
    </source>
</evidence>
<reference evidence="14 15" key="1">
    <citation type="journal article" date="2024" name="Nat. Commun.">
        <title>Phylogenomics reveals the evolutionary origins of lichenization in chlorophyte algae.</title>
        <authorList>
            <person name="Puginier C."/>
            <person name="Libourel C."/>
            <person name="Otte J."/>
            <person name="Skaloud P."/>
            <person name="Haon M."/>
            <person name="Grisel S."/>
            <person name="Petersen M."/>
            <person name="Berrin J.G."/>
            <person name="Delaux P.M."/>
            <person name="Dal Grande F."/>
            <person name="Keller J."/>
        </authorList>
    </citation>
    <scope>NUCLEOTIDE SEQUENCE [LARGE SCALE GENOMIC DNA]</scope>
    <source>
        <strain evidence="14 15">SAG 2043</strain>
    </source>
</reference>
<dbReference type="SUPFAM" id="SSF68906">
    <property type="entry name" value="SAP domain"/>
    <property type="match status" value="1"/>
</dbReference>
<gene>
    <name evidence="14" type="ORF">WJX72_011055</name>
</gene>
<dbReference type="PANTHER" id="PTHR10782:SF4">
    <property type="entry name" value="TONALLI, ISOFORM E"/>
    <property type="match status" value="1"/>
</dbReference>
<evidence type="ECO:0000259" key="13">
    <source>
        <dbReference type="PROSITE" id="PS51044"/>
    </source>
</evidence>
<dbReference type="InterPro" id="IPR019786">
    <property type="entry name" value="Zinc_finger_PHD-type_CS"/>
</dbReference>
<keyword evidence="5" id="KW-0479">Metal-binding</keyword>
<evidence type="ECO:0000256" key="2">
    <source>
        <dbReference type="ARBA" id="ARBA00004718"/>
    </source>
</evidence>
<keyword evidence="8" id="KW-0862">Zinc</keyword>
<dbReference type="AlphaFoldDB" id="A0AAW1Q8M6"/>
<dbReference type="SMART" id="SM00249">
    <property type="entry name" value="PHD"/>
    <property type="match status" value="1"/>
</dbReference>
<keyword evidence="7" id="KW-0833">Ubl conjugation pathway</keyword>
<evidence type="ECO:0000256" key="7">
    <source>
        <dbReference type="ARBA" id="ARBA00022786"/>
    </source>
</evidence>
<evidence type="ECO:0000256" key="4">
    <source>
        <dbReference type="ARBA" id="ARBA00022679"/>
    </source>
</evidence>
<evidence type="ECO:0000256" key="3">
    <source>
        <dbReference type="ARBA" id="ARBA00005383"/>
    </source>
</evidence>
<evidence type="ECO:0000313" key="14">
    <source>
        <dbReference type="EMBL" id="KAK9817205.1"/>
    </source>
</evidence>
<dbReference type="GO" id="GO:0000785">
    <property type="term" value="C:chromatin"/>
    <property type="evidence" value="ECO:0007669"/>
    <property type="project" value="TreeGrafter"/>
</dbReference>